<feature type="chain" id="PRO_5047223124" evidence="9">
    <location>
        <begin position="25"/>
        <end position="940"/>
    </location>
</feature>
<dbReference type="Gene3D" id="3.30.830.10">
    <property type="entry name" value="Metalloenzyme, LuxS/M16 peptidase-like"/>
    <property type="match status" value="4"/>
</dbReference>
<evidence type="ECO:0000256" key="4">
    <source>
        <dbReference type="ARBA" id="ARBA00022723"/>
    </source>
</evidence>
<comment type="similarity">
    <text evidence="2 8">Belongs to the peptidase M16 family.</text>
</comment>
<dbReference type="RefSeq" id="WP_369863243.1">
    <property type="nucleotide sequence ID" value="NZ_JBCLPP010000008.1"/>
</dbReference>
<evidence type="ECO:0000256" key="7">
    <source>
        <dbReference type="ARBA" id="ARBA00023049"/>
    </source>
</evidence>
<proteinExistence type="inferred from homology"/>
<evidence type="ECO:0000256" key="2">
    <source>
        <dbReference type="ARBA" id="ARBA00007261"/>
    </source>
</evidence>
<dbReference type="InterPro" id="IPR007863">
    <property type="entry name" value="Peptidase_M16_C"/>
</dbReference>
<dbReference type="PANTHER" id="PTHR43690:SF34">
    <property type="entry name" value="ZINC PROTEASE PQQL-LIKE"/>
    <property type="match status" value="1"/>
</dbReference>
<keyword evidence="7" id="KW-0482">Metalloprotease</keyword>
<evidence type="ECO:0000256" key="8">
    <source>
        <dbReference type="RuleBase" id="RU004447"/>
    </source>
</evidence>
<dbReference type="PROSITE" id="PS00143">
    <property type="entry name" value="INSULINASE"/>
    <property type="match status" value="1"/>
</dbReference>
<evidence type="ECO:0000256" key="5">
    <source>
        <dbReference type="ARBA" id="ARBA00022801"/>
    </source>
</evidence>
<dbReference type="Pfam" id="PF00675">
    <property type="entry name" value="Peptidase_M16"/>
    <property type="match status" value="1"/>
</dbReference>
<dbReference type="InterPro" id="IPR001431">
    <property type="entry name" value="Pept_M16_Zn_BS"/>
</dbReference>
<gene>
    <name evidence="12" type="ORF">AAK873_04070</name>
</gene>
<sequence length="940" mass="105302">MRKYFNRMLLLFVLMAAASAPAKAQQMPPIPVDPNVRIGRLDNGLTYYIRHNEYPKDQADYYIAQKVGSILEEDNQRGLAHFLEHMCFNGTNNFPGNDIVSWLETVGVKFGRNLNAYTSVDETVYNICEVPTARESVQDSCLLILHDWADGLLLDPEEIDKERAVIHEEWRSSNVGQQRILETLLPVMYPGSKYAYRMPIGTLEVIDNFPYQALRDYYETWYRPDQQGIIVVGDIDVDRIEAKIKEIFSDIKMPENPKERKYYPVGDNKEPIFAVGKDKEQDRAIVQIMFRSDVRPDSLKGNLDYLVELYAMDMIESMLRARFNDMMSKPDAPFAIASANDGDLLAKTKDSFNLFGISKGNDLMPTFEAIYREGLRAQRGGFTASEYGRARSEYLSQLENRYKNRNSATSTSLVMGYVRNFIDNEPIPGIENEYQIMSMLANQVPVEALNMAMTQLMPDSNVVVLAMLPDNGEFVIPTEAQLADAMKRVAAENIEAYVDEVKSEPLIAELPKPGKIVSTADDKEFGAIVWTLSNGARVVVKHTDFKDDEVIFGAVAKGGTSCYGSDYDLDLRYLPVALTSTGLGTYTSADLQKYMAGKQASVNVDLSDYDRSLSGRAVPKDIPTLMELIYMTFTGFNLDPAEFEATQNLYVGYFQNQEASPQFQFSKRLQEALQNSPRHYAVDVNTIKNANRDNILEIVKSQLANAGEYTFYFVGNVDVETLKPLVEQYIASIPGKAVPAAKITTAGLGLKTGSATEQVTQKMDTPQTYAAVLALAEMPYSSKNQKLTSIAGQILSARLIKIVREDEGAVYSISASGVMSRIGDNGYNAIIQSAFPMKPEMKDKVLEIIAGQFEDMTSNISAEELAKVKEFMIKDATANLKKNTAWEGAMEGYCILPVNTFTNAVDEINAITEDDVKTYMKEFMKQNNYRVFIMDPETAE</sequence>
<keyword evidence="4" id="KW-0479">Metal-binding</keyword>
<dbReference type="Proteomes" id="UP001565200">
    <property type="component" value="Unassembled WGS sequence"/>
</dbReference>
<evidence type="ECO:0000256" key="1">
    <source>
        <dbReference type="ARBA" id="ARBA00001947"/>
    </source>
</evidence>
<keyword evidence="6" id="KW-0862">Zinc</keyword>
<feature type="signal peptide" evidence="9">
    <location>
        <begin position="1"/>
        <end position="24"/>
    </location>
</feature>
<reference evidence="12 13" key="1">
    <citation type="submission" date="2024-03" db="EMBL/GenBank/DDBJ databases">
        <title>Mouse gut bacterial collection (mGBC) of GemPharmatech.</title>
        <authorList>
            <person name="He Y."/>
            <person name="Dong L."/>
            <person name="Wu D."/>
            <person name="Gao X."/>
            <person name="Lin Z."/>
        </authorList>
    </citation>
    <scope>NUCLEOTIDE SEQUENCE [LARGE SCALE GENOMIC DNA]</scope>
    <source>
        <strain evidence="12 13">54-13</strain>
    </source>
</reference>
<evidence type="ECO:0000256" key="9">
    <source>
        <dbReference type="SAM" id="SignalP"/>
    </source>
</evidence>
<dbReference type="InterPro" id="IPR050626">
    <property type="entry name" value="Peptidase_M16"/>
</dbReference>
<evidence type="ECO:0000259" key="10">
    <source>
        <dbReference type="Pfam" id="PF00675"/>
    </source>
</evidence>
<keyword evidence="13" id="KW-1185">Reference proteome</keyword>
<evidence type="ECO:0000313" key="13">
    <source>
        <dbReference type="Proteomes" id="UP001565200"/>
    </source>
</evidence>
<comment type="cofactor">
    <cofactor evidence="1">
        <name>Zn(2+)</name>
        <dbReference type="ChEBI" id="CHEBI:29105"/>
    </cofactor>
</comment>
<keyword evidence="5" id="KW-0378">Hydrolase</keyword>
<evidence type="ECO:0000313" key="12">
    <source>
        <dbReference type="EMBL" id="MEY8244797.1"/>
    </source>
</evidence>
<keyword evidence="9" id="KW-0732">Signal</keyword>
<dbReference type="SUPFAM" id="SSF63411">
    <property type="entry name" value="LuxS/MPP-like metallohydrolase"/>
    <property type="match status" value="3"/>
</dbReference>
<protein>
    <submittedName>
        <fullName evidence="12">Insulinase family protein</fullName>
    </submittedName>
</protein>
<feature type="domain" description="Peptidase M16 C-terminal" evidence="11">
    <location>
        <begin position="699"/>
        <end position="870"/>
    </location>
</feature>
<comment type="caution">
    <text evidence="12">The sequence shown here is derived from an EMBL/GenBank/DDBJ whole genome shotgun (WGS) entry which is preliminary data.</text>
</comment>
<dbReference type="EMBL" id="JBCLPP010000008">
    <property type="protein sequence ID" value="MEY8244797.1"/>
    <property type="molecule type" value="Genomic_DNA"/>
</dbReference>
<feature type="domain" description="Peptidase M16 C-terminal" evidence="11">
    <location>
        <begin position="209"/>
        <end position="298"/>
    </location>
</feature>
<name>A0ABV4CUV8_9BACT</name>
<organism evidence="12 13">
    <name type="scientific">Heminiphilus faecis</name>
    <dbReference type="NCBI Taxonomy" id="2601703"/>
    <lineage>
        <taxon>Bacteria</taxon>
        <taxon>Pseudomonadati</taxon>
        <taxon>Bacteroidota</taxon>
        <taxon>Bacteroidia</taxon>
        <taxon>Bacteroidales</taxon>
        <taxon>Muribaculaceae</taxon>
        <taxon>Heminiphilus</taxon>
    </lineage>
</organism>
<evidence type="ECO:0000256" key="6">
    <source>
        <dbReference type="ARBA" id="ARBA00022833"/>
    </source>
</evidence>
<accession>A0ABV4CUV8</accession>
<evidence type="ECO:0000259" key="11">
    <source>
        <dbReference type="Pfam" id="PF05193"/>
    </source>
</evidence>
<dbReference type="Pfam" id="PF05193">
    <property type="entry name" value="Peptidase_M16_C"/>
    <property type="match status" value="2"/>
</dbReference>
<dbReference type="InterPro" id="IPR011765">
    <property type="entry name" value="Pept_M16_N"/>
</dbReference>
<keyword evidence="3" id="KW-0645">Protease</keyword>
<dbReference type="InterPro" id="IPR011249">
    <property type="entry name" value="Metalloenz_LuxS/M16"/>
</dbReference>
<feature type="domain" description="Peptidase M16 N-terminal" evidence="10">
    <location>
        <begin position="55"/>
        <end position="185"/>
    </location>
</feature>
<dbReference type="PANTHER" id="PTHR43690">
    <property type="entry name" value="NARDILYSIN"/>
    <property type="match status" value="1"/>
</dbReference>
<evidence type="ECO:0000256" key="3">
    <source>
        <dbReference type="ARBA" id="ARBA00022670"/>
    </source>
</evidence>